<gene>
    <name evidence="1" type="ORF">AXF42_Ash009058</name>
</gene>
<dbReference type="EMBL" id="KZ451993">
    <property type="protein sequence ID" value="PKA53562.1"/>
    <property type="molecule type" value="Genomic_DNA"/>
</dbReference>
<dbReference type="AlphaFoldDB" id="A0A2I0ADD3"/>
<keyword evidence="2" id="KW-1185">Reference proteome</keyword>
<protein>
    <submittedName>
        <fullName evidence="1">Uncharacterized protein</fullName>
    </submittedName>
</protein>
<evidence type="ECO:0000313" key="2">
    <source>
        <dbReference type="Proteomes" id="UP000236161"/>
    </source>
</evidence>
<accession>A0A2I0ADD3</accession>
<reference evidence="1 2" key="1">
    <citation type="journal article" date="2017" name="Nature">
        <title>The Apostasia genome and the evolution of orchids.</title>
        <authorList>
            <person name="Zhang G.Q."/>
            <person name="Liu K.W."/>
            <person name="Li Z."/>
            <person name="Lohaus R."/>
            <person name="Hsiao Y.Y."/>
            <person name="Niu S.C."/>
            <person name="Wang J.Y."/>
            <person name="Lin Y.C."/>
            <person name="Xu Q."/>
            <person name="Chen L.J."/>
            <person name="Yoshida K."/>
            <person name="Fujiwara S."/>
            <person name="Wang Z.W."/>
            <person name="Zhang Y.Q."/>
            <person name="Mitsuda N."/>
            <person name="Wang M."/>
            <person name="Liu G.H."/>
            <person name="Pecoraro L."/>
            <person name="Huang H.X."/>
            <person name="Xiao X.J."/>
            <person name="Lin M."/>
            <person name="Wu X.Y."/>
            <person name="Wu W.L."/>
            <person name="Chen Y.Y."/>
            <person name="Chang S.B."/>
            <person name="Sakamoto S."/>
            <person name="Ohme-Takagi M."/>
            <person name="Yagi M."/>
            <person name="Zeng S.J."/>
            <person name="Shen C.Y."/>
            <person name="Yeh C.M."/>
            <person name="Luo Y.B."/>
            <person name="Tsai W.C."/>
            <person name="Van de Peer Y."/>
            <person name="Liu Z.J."/>
        </authorList>
    </citation>
    <scope>NUCLEOTIDE SEQUENCE [LARGE SCALE GENOMIC DNA]</scope>
    <source>
        <strain evidence="2">cv. Shenzhen</strain>
        <tissue evidence="1">Stem</tissue>
    </source>
</reference>
<proteinExistence type="predicted"/>
<evidence type="ECO:0000313" key="1">
    <source>
        <dbReference type="EMBL" id="PKA53562.1"/>
    </source>
</evidence>
<sequence>MTNYNLYPNNVRKQGTIRVDSGHGSGDSRQGAIWVGVEHDAAGRDLDEAQATKSRLIYLDKISRKAGRL</sequence>
<organism evidence="1 2">
    <name type="scientific">Apostasia shenzhenica</name>
    <dbReference type="NCBI Taxonomy" id="1088818"/>
    <lineage>
        <taxon>Eukaryota</taxon>
        <taxon>Viridiplantae</taxon>
        <taxon>Streptophyta</taxon>
        <taxon>Embryophyta</taxon>
        <taxon>Tracheophyta</taxon>
        <taxon>Spermatophyta</taxon>
        <taxon>Magnoliopsida</taxon>
        <taxon>Liliopsida</taxon>
        <taxon>Asparagales</taxon>
        <taxon>Orchidaceae</taxon>
        <taxon>Apostasioideae</taxon>
        <taxon>Apostasia</taxon>
    </lineage>
</organism>
<dbReference type="Proteomes" id="UP000236161">
    <property type="component" value="Unassembled WGS sequence"/>
</dbReference>
<name>A0A2I0ADD3_9ASPA</name>